<name>A0A8X8WV72_SALSN</name>
<accession>A0A8X8WV72</accession>
<reference evidence="1" key="1">
    <citation type="submission" date="2018-01" db="EMBL/GenBank/DDBJ databases">
        <authorList>
            <person name="Mao J.F."/>
        </authorList>
    </citation>
    <scope>NUCLEOTIDE SEQUENCE</scope>
    <source>
        <strain evidence="1">Huo1</strain>
        <tissue evidence="1">Leaf</tissue>
    </source>
</reference>
<proteinExistence type="predicted"/>
<organism evidence="1">
    <name type="scientific">Salvia splendens</name>
    <name type="common">Scarlet sage</name>
    <dbReference type="NCBI Taxonomy" id="180675"/>
    <lineage>
        <taxon>Eukaryota</taxon>
        <taxon>Viridiplantae</taxon>
        <taxon>Streptophyta</taxon>
        <taxon>Embryophyta</taxon>
        <taxon>Tracheophyta</taxon>
        <taxon>Spermatophyta</taxon>
        <taxon>Magnoliopsida</taxon>
        <taxon>eudicotyledons</taxon>
        <taxon>Gunneridae</taxon>
        <taxon>Pentapetalae</taxon>
        <taxon>asterids</taxon>
        <taxon>lamiids</taxon>
        <taxon>Lamiales</taxon>
        <taxon>Lamiaceae</taxon>
        <taxon>Nepetoideae</taxon>
        <taxon>Mentheae</taxon>
        <taxon>Salviinae</taxon>
        <taxon>Salvia</taxon>
        <taxon>Salvia subgen. Calosphace</taxon>
        <taxon>core Calosphace</taxon>
    </lineage>
</organism>
<dbReference type="Proteomes" id="UP000298416">
    <property type="component" value="Unassembled WGS sequence"/>
</dbReference>
<protein>
    <submittedName>
        <fullName evidence="1">Uncharacterized protein</fullName>
    </submittedName>
</protein>
<sequence>MMFFSTRKALANTSGLILGSNPNTALAMVIVPGFWLPKLANATALVFPTFNWKWMRPCGMTDISGVQIFGKELVLLGGIGRVGSDEPDVESAFHQEEGFGGTGVGVGWVDPIRGKVEASHGNAESVEAFELVDVDWSHG</sequence>
<comment type="caution">
    <text evidence="1">The sequence shown here is derived from an EMBL/GenBank/DDBJ whole genome shotgun (WGS) entry which is preliminary data.</text>
</comment>
<dbReference type="AlphaFoldDB" id="A0A8X8WV72"/>
<dbReference type="EMBL" id="PNBA02000014">
    <property type="protein sequence ID" value="KAG6401813.1"/>
    <property type="molecule type" value="Genomic_DNA"/>
</dbReference>
<evidence type="ECO:0000313" key="1">
    <source>
        <dbReference type="EMBL" id="KAG6401813.1"/>
    </source>
</evidence>
<reference evidence="1" key="2">
    <citation type="submission" date="2020-08" db="EMBL/GenBank/DDBJ databases">
        <title>Plant Genome Project.</title>
        <authorList>
            <person name="Zhang R.-G."/>
        </authorList>
    </citation>
    <scope>NUCLEOTIDE SEQUENCE</scope>
    <source>
        <strain evidence="1">Huo1</strain>
        <tissue evidence="1">Leaf</tissue>
    </source>
</reference>
<keyword evidence="2" id="KW-1185">Reference proteome</keyword>
<gene>
    <name evidence="1" type="ORF">SASPL_138680</name>
</gene>
<evidence type="ECO:0000313" key="2">
    <source>
        <dbReference type="Proteomes" id="UP000298416"/>
    </source>
</evidence>